<organism evidence="2 3">
    <name type="scientific">Paenibacillus antarcticus</name>
    <dbReference type="NCBI Taxonomy" id="253703"/>
    <lineage>
        <taxon>Bacteria</taxon>
        <taxon>Bacillati</taxon>
        <taxon>Bacillota</taxon>
        <taxon>Bacilli</taxon>
        <taxon>Bacillales</taxon>
        <taxon>Paenibacillaceae</taxon>
        <taxon>Paenibacillus</taxon>
    </lineage>
</organism>
<dbReference type="AlphaFoldDB" id="A0A168Q9G3"/>
<name>A0A168Q9G3_9BACL</name>
<dbReference type="Gene3D" id="3.40.50.150">
    <property type="entry name" value="Vaccinia Virus protein VP39"/>
    <property type="match status" value="1"/>
</dbReference>
<protein>
    <submittedName>
        <fullName evidence="2">Chemotaxis protein CheR</fullName>
    </submittedName>
</protein>
<dbReference type="SUPFAM" id="SSF47757">
    <property type="entry name" value="Chemotaxis receptor methyltransferase CheR, N-terminal domain"/>
    <property type="match status" value="1"/>
</dbReference>
<evidence type="ECO:0000313" key="2">
    <source>
        <dbReference type="EMBL" id="OAB47529.1"/>
    </source>
</evidence>
<keyword evidence="3" id="KW-1185">Reference proteome</keyword>
<accession>A0A168Q9G3</accession>
<dbReference type="PANTHER" id="PTHR24422:SF8">
    <property type="entry name" value="CHEMOTAXIS PROTEIN"/>
    <property type="match status" value="1"/>
</dbReference>
<dbReference type="InterPro" id="IPR029063">
    <property type="entry name" value="SAM-dependent_MTases_sf"/>
</dbReference>
<dbReference type="SMART" id="SM00138">
    <property type="entry name" value="MeTrc"/>
    <property type="match status" value="1"/>
</dbReference>
<comment type="caution">
    <text evidence="2">The sequence shown here is derived from an EMBL/GenBank/DDBJ whole genome shotgun (WGS) entry which is preliminary data.</text>
</comment>
<dbReference type="PRINTS" id="PR00996">
    <property type="entry name" value="CHERMTFRASE"/>
</dbReference>
<sequence length="288" mass="34066">MSEYNEIDLDNSLTKDEDEREKIEVRLLLEAVFQMYGYDFRNYAFDSIRRRIRHGMHAIGVNNVSALIEQVLHYPQRMHQLLRYLVVNVTEMFRDPSMFRTFREKVVPFLHTYPHIRIWHAGCSTGEEVLSMAILLHEEGLYDKARIYATDIDEDSLEKAQEGIFPLSNMKTYTHNYIQSGGTKSFSDYYTAQYDAVRFDPSLMKNIVFARHNLVTDQSFNEFNVIFCRNVMIYFDKTLKGRVHQLFHESLSMFGFLALGDRESIHFSEFEDSYKTVDLSEKLYQKMK</sequence>
<dbReference type="SUPFAM" id="SSF53335">
    <property type="entry name" value="S-adenosyl-L-methionine-dependent methyltransferases"/>
    <property type="match status" value="1"/>
</dbReference>
<evidence type="ECO:0000259" key="1">
    <source>
        <dbReference type="PROSITE" id="PS50123"/>
    </source>
</evidence>
<evidence type="ECO:0000313" key="3">
    <source>
        <dbReference type="Proteomes" id="UP000077355"/>
    </source>
</evidence>
<dbReference type="InterPro" id="IPR000780">
    <property type="entry name" value="CheR_MeTrfase"/>
</dbReference>
<dbReference type="InterPro" id="IPR022642">
    <property type="entry name" value="CheR_C"/>
</dbReference>
<reference evidence="2 3" key="1">
    <citation type="submission" date="2016-03" db="EMBL/GenBank/DDBJ databases">
        <title>Draft genome sequence of Paenibacillus antarcticus CECT 5836.</title>
        <authorList>
            <person name="Shin S.-K."/>
            <person name="Yi H."/>
        </authorList>
    </citation>
    <scope>NUCLEOTIDE SEQUENCE [LARGE SCALE GENOMIC DNA]</scope>
    <source>
        <strain evidence="2 3">CECT 5836</strain>
    </source>
</reference>
<dbReference type="Pfam" id="PF03705">
    <property type="entry name" value="CheR_N"/>
    <property type="match status" value="1"/>
</dbReference>
<dbReference type="InterPro" id="IPR050903">
    <property type="entry name" value="Bact_Chemotaxis_MeTrfase"/>
</dbReference>
<proteinExistence type="predicted"/>
<dbReference type="GO" id="GO:0008757">
    <property type="term" value="F:S-adenosylmethionine-dependent methyltransferase activity"/>
    <property type="evidence" value="ECO:0007669"/>
    <property type="project" value="InterPro"/>
</dbReference>
<dbReference type="Proteomes" id="UP000077355">
    <property type="component" value="Unassembled WGS sequence"/>
</dbReference>
<gene>
    <name evidence="2" type="ORF">PBAT_06835</name>
</gene>
<dbReference type="PANTHER" id="PTHR24422">
    <property type="entry name" value="CHEMOTAXIS PROTEIN METHYLTRANSFERASE"/>
    <property type="match status" value="1"/>
</dbReference>
<dbReference type="InterPro" id="IPR022641">
    <property type="entry name" value="CheR_N"/>
</dbReference>
<dbReference type="PROSITE" id="PS50123">
    <property type="entry name" value="CHER"/>
    <property type="match status" value="1"/>
</dbReference>
<dbReference type="EMBL" id="LVJI01000007">
    <property type="protein sequence ID" value="OAB47529.1"/>
    <property type="molecule type" value="Genomic_DNA"/>
</dbReference>
<dbReference type="Pfam" id="PF01739">
    <property type="entry name" value="CheR"/>
    <property type="match status" value="1"/>
</dbReference>
<feature type="domain" description="CheR-type methyltransferase" evidence="1">
    <location>
        <begin position="24"/>
        <end position="265"/>
    </location>
</feature>